<comment type="caution">
    <text evidence="2">The sequence shown here is derived from an EMBL/GenBank/DDBJ whole genome shotgun (WGS) entry which is preliminary data.</text>
</comment>
<evidence type="ECO:0000313" key="3">
    <source>
        <dbReference type="Proteomes" id="UP001208570"/>
    </source>
</evidence>
<evidence type="ECO:0000256" key="1">
    <source>
        <dbReference type="SAM" id="MobiDB-lite"/>
    </source>
</evidence>
<protein>
    <submittedName>
        <fullName evidence="2">Uncharacterized protein</fullName>
    </submittedName>
</protein>
<evidence type="ECO:0000313" key="2">
    <source>
        <dbReference type="EMBL" id="KAK2166878.1"/>
    </source>
</evidence>
<dbReference type="Proteomes" id="UP001208570">
    <property type="component" value="Unassembled WGS sequence"/>
</dbReference>
<reference evidence="2" key="1">
    <citation type="journal article" date="2023" name="Mol. Biol. Evol.">
        <title>Third-Generation Sequencing Reveals the Adaptive Role of the Epigenome in Three Deep-Sea Polychaetes.</title>
        <authorList>
            <person name="Perez M."/>
            <person name="Aroh O."/>
            <person name="Sun Y."/>
            <person name="Lan Y."/>
            <person name="Juniper S.K."/>
            <person name="Young C.R."/>
            <person name="Angers B."/>
            <person name="Qian P.Y."/>
        </authorList>
    </citation>
    <scope>NUCLEOTIDE SEQUENCE</scope>
    <source>
        <strain evidence="2">P08H-3</strain>
    </source>
</reference>
<organism evidence="2 3">
    <name type="scientific">Paralvinella palmiformis</name>
    <dbReference type="NCBI Taxonomy" id="53620"/>
    <lineage>
        <taxon>Eukaryota</taxon>
        <taxon>Metazoa</taxon>
        <taxon>Spiralia</taxon>
        <taxon>Lophotrochozoa</taxon>
        <taxon>Annelida</taxon>
        <taxon>Polychaeta</taxon>
        <taxon>Sedentaria</taxon>
        <taxon>Canalipalpata</taxon>
        <taxon>Terebellida</taxon>
        <taxon>Terebelliformia</taxon>
        <taxon>Alvinellidae</taxon>
        <taxon>Paralvinella</taxon>
    </lineage>
</organism>
<keyword evidence="3" id="KW-1185">Reference proteome</keyword>
<sequence>MINIMKKTTHERRSSSGGRPIALPVNDTLPDSSVKGKDGKKNIAKKYGKNTQNKAVNVDESDEESFDCKLTSDSLMMSYTNADTLTNKMKKLQLLTNEYCLDIIMDTEIKPKYSVDAMCVSSFSMEGYQVYTNLEGEEHSGVVIYISNNIDPLVTEVKFDTNYSEGIRTNTGQAWSERKLAGPHPDK</sequence>
<proteinExistence type="predicted"/>
<accession>A0AAD9K871</accession>
<dbReference type="EMBL" id="JAODUP010000034">
    <property type="protein sequence ID" value="KAK2166878.1"/>
    <property type="molecule type" value="Genomic_DNA"/>
</dbReference>
<dbReference type="AlphaFoldDB" id="A0AAD9K871"/>
<feature type="region of interest" description="Disordered" evidence="1">
    <location>
        <begin position="1"/>
        <end position="46"/>
    </location>
</feature>
<gene>
    <name evidence="2" type="ORF">LSH36_34g07034</name>
</gene>
<name>A0AAD9K871_9ANNE</name>